<keyword evidence="14" id="KW-1185">Reference proteome</keyword>
<dbReference type="Proteomes" id="UP000256970">
    <property type="component" value="Unassembled WGS sequence"/>
</dbReference>
<organism evidence="13 14">
    <name type="scientific">Tetradesmus obliquus</name>
    <name type="common">Green alga</name>
    <name type="synonym">Acutodesmus obliquus</name>
    <dbReference type="NCBI Taxonomy" id="3088"/>
    <lineage>
        <taxon>Eukaryota</taxon>
        <taxon>Viridiplantae</taxon>
        <taxon>Chlorophyta</taxon>
        <taxon>core chlorophytes</taxon>
        <taxon>Chlorophyceae</taxon>
        <taxon>CS clade</taxon>
        <taxon>Sphaeropleales</taxon>
        <taxon>Scenedesmaceae</taxon>
        <taxon>Tetradesmus</taxon>
    </lineage>
</organism>
<dbReference type="GO" id="GO:0005737">
    <property type="term" value="C:cytoplasm"/>
    <property type="evidence" value="ECO:0007669"/>
    <property type="project" value="UniProtKB-ARBA"/>
</dbReference>
<dbReference type="FunFam" id="1.20.5.110:FF:000004">
    <property type="entry name" value="Vesicle-associated membrane protein 7"/>
    <property type="match status" value="1"/>
</dbReference>
<feature type="domain" description="Longin" evidence="11">
    <location>
        <begin position="7"/>
        <end position="111"/>
    </location>
</feature>
<dbReference type="GO" id="GO:0015031">
    <property type="term" value="P:protein transport"/>
    <property type="evidence" value="ECO:0007669"/>
    <property type="project" value="UniProtKB-KW"/>
</dbReference>
<evidence type="ECO:0000256" key="5">
    <source>
        <dbReference type="ARBA" id="ARBA00022989"/>
    </source>
</evidence>
<keyword evidence="6 10" id="KW-0472">Membrane</keyword>
<dbReference type="Gene3D" id="1.20.5.110">
    <property type="match status" value="1"/>
</dbReference>
<proteinExistence type="inferred from homology"/>
<reference evidence="13 14" key="1">
    <citation type="submission" date="2016-10" db="EMBL/GenBank/DDBJ databases">
        <authorList>
            <person name="Cai Z."/>
        </authorList>
    </citation>
    <scope>NUCLEOTIDE SEQUENCE [LARGE SCALE GENOMIC DNA]</scope>
</reference>
<dbReference type="EMBL" id="FNXT01000026">
    <property type="protein sequence ID" value="SZX59791.1"/>
    <property type="molecule type" value="Genomic_DNA"/>
</dbReference>
<feature type="transmembrane region" description="Helical" evidence="10">
    <location>
        <begin position="193"/>
        <end position="215"/>
    </location>
</feature>
<keyword evidence="4" id="KW-0653">Protein transport</keyword>
<comment type="function">
    <text evidence="7">Involved in the targeting and/or fusion of transport vesicles to their target membrane.</text>
</comment>
<comment type="subcellular location">
    <subcellularLocation>
        <location evidence="8">Endomembrane system</location>
        <topology evidence="8">Single-pass type IV membrane protein</topology>
    </subcellularLocation>
</comment>
<evidence type="ECO:0000259" key="11">
    <source>
        <dbReference type="PROSITE" id="PS50859"/>
    </source>
</evidence>
<dbReference type="CDD" id="cd14824">
    <property type="entry name" value="Longin"/>
    <property type="match status" value="1"/>
</dbReference>
<keyword evidence="5 10" id="KW-1133">Transmembrane helix</keyword>
<sequence>MPLIYSFVARDEKTVLAEYSPYRGNFNTVALECLQHLQPEQSKLTIACDKHTFNFTRREQFVFLVVADEAFGRQIPFAFLERVSDEFIAGFASKGKTAAQHSMDRSFGAKLKQHMEYCTNNPDEISRVAGVQRKVDEVKNIMIENLDKVLERGERIELLVHQTEELRNHAQMFQKQGRALRSNMWWQNMRIKLIVVLVVLLLVVVIFLLACFAGPTKCIKKHNAAAQ</sequence>
<evidence type="ECO:0000256" key="10">
    <source>
        <dbReference type="SAM" id="Phobius"/>
    </source>
</evidence>
<dbReference type="Pfam" id="PF13774">
    <property type="entry name" value="Longin"/>
    <property type="match status" value="1"/>
</dbReference>
<dbReference type="Gene3D" id="3.30.450.50">
    <property type="entry name" value="Longin domain"/>
    <property type="match status" value="1"/>
</dbReference>
<accession>A0A383V3Z2</accession>
<dbReference type="InterPro" id="IPR001388">
    <property type="entry name" value="Synaptobrevin-like"/>
</dbReference>
<dbReference type="GO" id="GO:0012505">
    <property type="term" value="C:endomembrane system"/>
    <property type="evidence" value="ECO:0007669"/>
    <property type="project" value="UniProtKB-SubCell"/>
</dbReference>
<comment type="similarity">
    <text evidence="1">Belongs to the synaptobrevin family.</text>
</comment>
<dbReference type="SUPFAM" id="SSF64356">
    <property type="entry name" value="SNARE-like"/>
    <property type="match status" value="1"/>
</dbReference>
<evidence type="ECO:0000313" key="14">
    <source>
        <dbReference type="Proteomes" id="UP000256970"/>
    </source>
</evidence>
<evidence type="ECO:0000256" key="3">
    <source>
        <dbReference type="ARBA" id="ARBA00022692"/>
    </source>
</evidence>
<dbReference type="InterPro" id="IPR010908">
    <property type="entry name" value="Longin_dom"/>
</dbReference>
<dbReference type="AlphaFoldDB" id="A0A383V3Z2"/>
<feature type="domain" description="V-SNARE coiled-coil homology" evidence="12">
    <location>
        <begin position="127"/>
        <end position="187"/>
    </location>
</feature>
<evidence type="ECO:0000313" key="13">
    <source>
        <dbReference type="EMBL" id="SZX59791.1"/>
    </source>
</evidence>
<evidence type="ECO:0000256" key="7">
    <source>
        <dbReference type="ARBA" id="ARBA00037493"/>
    </source>
</evidence>
<protein>
    <recommendedName>
        <fullName evidence="15">V-SNARE coiled-coil homology domain-containing protein</fullName>
    </recommendedName>
</protein>
<dbReference type="InterPro" id="IPR011012">
    <property type="entry name" value="Longin-like_dom_sf"/>
</dbReference>
<dbReference type="GO" id="GO:0016020">
    <property type="term" value="C:membrane"/>
    <property type="evidence" value="ECO:0007669"/>
    <property type="project" value="InterPro"/>
</dbReference>
<dbReference type="STRING" id="3088.A0A383V3Z2"/>
<dbReference type="InterPro" id="IPR051097">
    <property type="entry name" value="Synaptobrevin-like_transport"/>
</dbReference>
<keyword evidence="9" id="KW-0175">Coiled coil</keyword>
<name>A0A383V3Z2_TETOB</name>
<gene>
    <name evidence="13" type="ORF">BQ4739_LOCUS399</name>
</gene>
<keyword evidence="3 10" id="KW-0812">Transmembrane</keyword>
<dbReference type="PROSITE" id="PS50892">
    <property type="entry name" value="V_SNARE"/>
    <property type="match status" value="1"/>
</dbReference>
<dbReference type="SUPFAM" id="SSF58038">
    <property type="entry name" value="SNARE fusion complex"/>
    <property type="match status" value="1"/>
</dbReference>
<evidence type="ECO:0000256" key="6">
    <source>
        <dbReference type="ARBA" id="ARBA00023136"/>
    </source>
</evidence>
<dbReference type="InterPro" id="IPR042855">
    <property type="entry name" value="V_SNARE_CC"/>
</dbReference>
<dbReference type="PRINTS" id="PR00219">
    <property type="entry name" value="SYNAPTOBREVN"/>
</dbReference>
<keyword evidence="2" id="KW-0813">Transport</keyword>
<evidence type="ECO:0008006" key="15">
    <source>
        <dbReference type="Google" id="ProtNLM"/>
    </source>
</evidence>
<evidence type="ECO:0000256" key="8">
    <source>
        <dbReference type="ARBA" id="ARBA00046280"/>
    </source>
</evidence>
<evidence type="ECO:0000256" key="4">
    <source>
        <dbReference type="ARBA" id="ARBA00022927"/>
    </source>
</evidence>
<dbReference type="SMART" id="SM01270">
    <property type="entry name" value="Longin"/>
    <property type="match status" value="1"/>
</dbReference>
<dbReference type="PANTHER" id="PTHR21136">
    <property type="entry name" value="SNARE PROTEINS"/>
    <property type="match status" value="1"/>
</dbReference>
<evidence type="ECO:0000256" key="1">
    <source>
        <dbReference type="ARBA" id="ARBA00008025"/>
    </source>
</evidence>
<dbReference type="Pfam" id="PF00957">
    <property type="entry name" value="Synaptobrevin"/>
    <property type="match status" value="1"/>
</dbReference>
<dbReference type="FunFam" id="3.30.450.50:FF:000014">
    <property type="entry name" value="vesicle-associated membrane protein 727"/>
    <property type="match status" value="1"/>
</dbReference>
<evidence type="ECO:0000256" key="9">
    <source>
        <dbReference type="PROSITE-ProRule" id="PRU00290"/>
    </source>
</evidence>
<dbReference type="PROSITE" id="PS50859">
    <property type="entry name" value="LONGIN"/>
    <property type="match status" value="1"/>
</dbReference>
<dbReference type="CDD" id="cd15843">
    <property type="entry name" value="R-SNARE"/>
    <property type="match status" value="1"/>
</dbReference>
<dbReference type="GO" id="GO:0016192">
    <property type="term" value="P:vesicle-mediated transport"/>
    <property type="evidence" value="ECO:0007669"/>
    <property type="project" value="InterPro"/>
</dbReference>
<evidence type="ECO:0000256" key="2">
    <source>
        <dbReference type="ARBA" id="ARBA00022448"/>
    </source>
</evidence>
<evidence type="ECO:0000259" key="12">
    <source>
        <dbReference type="PROSITE" id="PS50892"/>
    </source>
</evidence>
<dbReference type="PANTHER" id="PTHR21136:SF168">
    <property type="entry name" value="VESICLE-ASSOCIATED MEMBRANE PROTEIN 9"/>
    <property type="match status" value="1"/>
</dbReference>